<protein>
    <recommendedName>
        <fullName evidence="3">Transmembrane protein</fullName>
    </recommendedName>
</protein>
<keyword evidence="1" id="KW-0472">Membrane</keyword>
<evidence type="ECO:0000256" key="1">
    <source>
        <dbReference type="SAM" id="Phobius"/>
    </source>
</evidence>
<feature type="transmembrane region" description="Helical" evidence="1">
    <location>
        <begin position="1332"/>
        <end position="1357"/>
    </location>
</feature>
<evidence type="ECO:0008006" key="3">
    <source>
        <dbReference type="Google" id="ProtNLM"/>
    </source>
</evidence>
<keyword evidence="1" id="KW-0812">Transmembrane</keyword>
<keyword evidence="1" id="KW-1133">Transmembrane helix</keyword>
<name>A0A146K4I2_9EUKA</name>
<gene>
    <name evidence="2" type="ORF">TPC1_30024</name>
</gene>
<proteinExistence type="predicted"/>
<accession>A0A146K4I2</accession>
<sequence>CINGYIENGVRTKFELNNDEIQKELFVNARDTIRYYFEGSQNAQIKLCTINNPECLHIQKGNTTNALFYEEVHMDKLFANTDIKIFISSTQVETVYLTIHSAIELSEDREFTQSDAILDPFKAQERLFAFFVGNGNNVTIMSDNPLGNIDLYFYTFNGSEQQLLHEVHEMADTTLELTQKEFLGQKIGYLYVLVNLTEYNIKITQIDAQELQMDSGVKMKTSLVDEATVFHFTNADQLMVGDNITFSAFTSDPTKFGTVEIAAATADFPGWLKYNADGSAGFTQSISGEFGLLYKTNLTDPASFKYPNLVLTQISLRKEKFLLCKDISFYVLSDITLIVQKSAIFLSKIPGMQTFYSTGQKSFVVNELMYDSSINLQNVGTVGYTFSIEAITENTNIRGKLNNYNLPETKFMSMNRMSNGVQAIVTNKEYLFYSLNGLYYLNADTGNNVNGIFRSAPTFLVDQKIHVNSIKPQESITFYANVGANNRNNYQTCFHISNQNTGLNKDSFKLYGSNTNYNPNPNDKKTYEYESNEGILENNMWRYCVNGQAQKNQFAYFTLSNQGFQSASKYVDAYLNSGEPYYFMTAVQMDRQTDINLQQVSVAQIKLQPPYYYSEKTAIIQKKMYFEINLQKLDQSVTIVINDTINNQMLFLGEIKKDAQFYFKTMDLPIDRELIVTFYPEDEVQPLSVVGSVFFTYIYDQPMTNIHQLRFDDQPMLFKVFVQESQDVIIQLKAGEGLSLTQLTAFICKDQPKINFDDPYAHECQDYEFTNVGDESITLSADSHLTSDFLFTTGYYYVTVLPIVTLTQEMDVIFEIQQALTLSTNKYTPVRLQGDPLLLSLGIRNESFQMFDMLIRNLRLNSEVFVDLGAQALNICVTYDKPLTYEQIRDNPKCIYRGQNQQQITIKLPAEIDNLDETRRIFIHVLAGVSYVAQVRQVYTMQYLIKLQTDEFIYTLTNYGCRDGEDELNIKIDTSDTDELEVMNKLNLNVAEYEELHEIGESEKSLLHVAKDVYFTEYDIDETEGIQILDEKINETSTEKTRFIKVKLTDFTLAIIEFKITLRDDMTLKQQHLTFMQEQAEIEVQPKETANYYFKAYHTPIQYQVDMCKIKRASKVDFYYSVFAAEPTASTMNVHKLQIDLSNQTKFLADLPHISQQFIYYNVNFFTGLNTNQSSMSYVSTIQTGSNRPSLPRNQQTYFTKDKDVFKVKFRSAGMPSMRGFDAIVNIGFLSKVENGISYKVFAFEPESVEETDVFDTECGLELSATPVTEYTQQKYSEDSQIEFSFKVDNERYNYTNNTQFVIVARNNIVAATNVYKPVGYEFAKGSTADPIALGVGITFGVIGLIIVVVLIAWVVWMQKRKAKAYEGLNDRV</sequence>
<evidence type="ECO:0000313" key="2">
    <source>
        <dbReference type="EMBL" id="JAP90481.1"/>
    </source>
</evidence>
<organism evidence="2">
    <name type="scientific">Trepomonas sp. PC1</name>
    <dbReference type="NCBI Taxonomy" id="1076344"/>
    <lineage>
        <taxon>Eukaryota</taxon>
        <taxon>Metamonada</taxon>
        <taxon>Diplomonadida</taxon>
        <taxon>Hexamitidae</taxon>
        <taxon>Hexamitinae</taxon>
        <taxon>Trepomonas</taxon>
    </lineage>
</organism>
<dbReference type="EMBL" id="GDID01006125">
    <property type="protein sequence ID" value="JAP90481.1"/>
    <property type="molecule type" value="Transcribed_RNA"/>
</dbReference>
<feature type="non-terminal residue" evidence="2">
    <location>
        <position position="1"/>
    </location>
</feature>
<reference evidence="2" key="1">
    <citation type="submission" date="2015-07" db="EMBL/GenBank/DDBJ databases">
        <title>Adaptation to a free-living lifestyle via gene acquisitions in the diplomonad Trepomonas sp. PC1.</title>
        <authorList>
            <person name="Xu F."/>
            <person name="Jerlstrom-Hultqvist J."/>
            <person name="Kolisko M."/>
            <person name="Simpson A.G.B."/>
            <person name="Roger A.J."/>
            <person name="Svard S.G."/>
            <person name="Andersson J.O."/>
        </authorList>
    </citation>
    <scope>NUCLEOTIDE SEQUENCE</scope>
    <source>
        <strain evidence="2">PC1</strain>
    </source>
</reference>